<evidence type="ECO:0000256" key="12">
    <source>
        <dbReference type="ARBA" id="ARBA00069173"/>
    </source>
</evidence>
<dbReference type="KEGG" id="cee:CENDO_02440"/>
<evidence type="ECO:0000256" key="3">
    <source>
        <dbReference type="ARBA" id="ARBA00009400"/>
    </source>
</evidence>
<dbReference type="Pfam" id="PF01729">
    <property type="entry name" value="QRPTase_C"/>
    <property type="match status" value="1"/>
</dbReference>
<dbReference type="CDD" id="cd01572">
    <property type="entry name" value="QPRTase"/>
    <property type="match status" value="1"/>
</dbReference>
<dbReference type="PANTHER" id="PTHR32179">
    <property type="entry name" value="NICOTINATE-NUCLEOTIDE PYROPHOSPHORYLASE [CARBOXYLATING]"/>
    <property type="match status" value="1"/>
</dbReference>
<feature type="binding site" evidence="14">
    <location>
        <position position="219"/>
    </location>
    <ligand>
        <name>substrate</name>
    </ligand>
</feature>
<feature type="binding site" evidence="14">
    <location>
        <position position="102"/>
    </location>
    <ligand>
        <name>substrate</name>
    </ligand>
</feature>
<evidence type="ECO:0000256" key="14">
    <source>
        <dbReference type="PIRSR" id="PIRSR006250-1"/>
    </source>
</evidence>
<protein>
    <recommendedName>
        <fullName evidence="6">Nicotinate-nucleotide pyrophosphorylase [carboxylating]</fullName>
        <ecNumber evidence="5">2.4.2.19</ecNumber>
    </recommendedName>
    <alternativeName>
        <fullName evidence="12">Probable nicotinate-nucleotide pyrophosphorylase [carboxylating]</fullName>
    </alternativeName>
    <alternativeName>
        <fullName evidence="10">Quinolinate phosphoribosyltransferase [decarboxylating]</fullName>
    </alternativeName>
</protein>
<evidence type="ECO:0000256" key="5">
    <source>
        <dbReference type="ARBA" id="ARBA00011944"/>
    </source>
</evidence>
<gene>
    <name evidence="17" type="primary">nadC</name>
    <name evidence="17" type="ORF">CENDO_02440</name>
</gene>
<feature type="binding site" evidence="14">
    <location>
        <position position="169"/>
    </location>
    <ligand>
        <name>substrate</name>
    </ligand>
</feature>
<proteinExistence type="inferred from homology"/>
<feature type="binding site" evidence="14">
    <location>
        <begin position="135"/>
        <end position="137"/>
    </location>
    <ligand>
        <name>substrate</name>
    </ligand>
</feature>
<evidence type="ECO:0000256" key="2">
    <source>
        <dbReference type="ARBA" id="ARBA00004893"/>
    </source>
</evidence>
<dbReference type="Pfam" id="PF02749">
    <property type="entry name" value="QRPTase_N"/>
    <property type="match status" value="1"/>
</dbReference>
<dbReference type="InterPro" id="IPR013785">
    <property type="entry name" value="Aldolase_TIM"/>
</dbReference>
<dbReference type="InterPro" id="IPR037128">
    <property type="entry name" value="Quinolinate_PRibosylTase_N_sf"/>
</dbReference>
<keyword evidence="8 13" id="KW-0328">Glycosyltransferase</keyword>
<dbReference type="EMBL" id="CP039247">
    <property type="protein sequence ID" value="QCB27786.1"/>
    <property type="molecule type" value="Genomic_DNA"/>
</dbReference>
<comment type="similarity">
    <text evidence="3 13">Belongs to the NadC/ModD family.</text>
</comment>
<dbReference type="GO" id="GO:0009435">
    <property type="term" value="P:NAD+ biosynthetic process"/>
    <property type="evidence" value="ECO:0007669"/>
    <property type="project" value="UniProtKB-UniPathway"/>
</dbReference>
<dbReference type="FunFam" id="3.20.20.70:FF:000030">
    <property type="entry name" value="Nicotinate-nucleotide pyrophosphorylase, carboxylating"/>
    <property type="match status" value="1"/>
</dbReference>
<dbReference type="InterPro" id="IPR002638">
    <property type="entry name" value="Quinolinate_PRibosylTrfase_C"/>
</dbReference>
<evidence type="ECO:0000256" key="10">
    <source>
        <dbReference type="ARBA" id="ARBA00033102"/>
    </source>
</evidence>
<comment type="pathway">
    <text evidence="2">Cofactor biosynthesis; NAD(+) biosynthesis; nicotinate D-ribonucleotide from quinolinate: step 1/1.</text>
</comment>
<dbReference type="Gene3D" id="3.20.20.70">
    <property type="entry name" value="Aldolase class I"/>
    <property type="match status" value="1"/>
</dbReference>
<dbReference type="Proteomes" id="UP000296352">
    <property type="component" value="Chromosome"/>
</dbReference>
<name>A0A4P7QFQ9_9CORY</name>
<comment type="function">
    <text evidence="1">Involved in the catabolism of quinolinic acid (QA).</text>
</comment>
<dbReference type="Gene3D" id="3.90.1170.20">
    <property type="entry name" value="Quinolinate phosphoribosyl transferase, N-terminal domain"/>
    <property type="match status" value="1"/>
</dbReference>
<evidence type="ECO:0000259" key="16">
    <source>
        <dbReference type="Pfam" id="PF02749"/>
    </source>
</evidence>
<dbReference type="AlphaFoldDB" id="A0A4P7QFQ9"/>
<keyword evidence="9 13" id="KW-0808">Transferase</keyword>
<evidence type="ECO:0000256" key="6">
    <source>
        <dbReference type="ARBA" id="ARBA00020990"/>
    </source>
</evidence>
<dbReference type="GO" id="GO:0004514">
    <property type="term" value="F:nicotinate-nucleotide diphosphorylase (carboxylating) activity"/>
    <property type="evidence" value="ECO:0007669"/>
    <property type="project" value="UniProtKB-EC"/>
</dbReference>
<dbReference type="InterPro" id="IPR027277">
    <property type="entry name" value="NadC/ModD"/>
</dbReference>
<dbReference type="GO" id="GO:0005737">
    <property type="term" value="C:cytoplasm"/>
    <property type="evidence" value="ECO:0007669"/>
    <property type="project" value="TreeGrafter"/>
</dbReference>
<evidence type="ECO:0000256" key="11">
    <source>
        <dbReference type="ARBA" id="ARBA00047445"/>
    </source>
</evidence>
<keyword evidence="18" id="KW-1185">Reference proteome</keyword>
<evidence type="ECO:0000313" key="18">
    <source>
        <dbReference type="Proteomes" id="UP000296352"/>
    </source>
</evidence>
<accession>A0A4P7QFQ9</accession>
<evidence type="ECO:0000313" key="17">
    <source>
        <dbReference type="EMBL" id="QCB27786.1"/>
    </source>
</evidence>
<evidence type="ECO:0000256" key="9">
    <source>
        <dbReference type="ARBA" id="ARBA00022679"/>
    </source>
</evidence>
<dbReference type="InterPro" id="IPR036068">
    <property type="entry name" value="Nicotinate_pribotase-like_C"/>
</dbReference>
<evidence type="ECO:0000259" key="15">
    <source>
        <dbReference type="Pfam" id="PF01729"/>
    </source>
</evidence>
<evidence type="ECO:0000256" key="8">
    <source>
        <dbReference type="ARBA" id="ARBA00022676"/>
    </source>
</evidence>
<evidence type="ECO:0000256" key="13">
    <source>
        <dbReference type="PIRNR" id="PIRNR006250"/>
    </source>
</evidence>
<dbReference type="InterPro" id="IPR004393">
    <property type="entry name" value="NadC"/>
</dbReference>
<evidence type="ECO:0000256" key="7">
    <source>
        <dbReference type="ARBA" id="ARBA00022642"/>
    </source>
</evidence>
<reference evidence="17 18" key="1">
    <citation type="submission" date="2019-04" db="EMBL/GenBank/DDBJ databases">
        <title>Corynebacterium endometrii sp. nov., isolated from the uterus of a cow with endometritis.</title>
        <authorList>
            <person name="Ballas P."/>
            <person name="Ruckert C."/>
            <person name="Wagener K."/>
            <person name="Drillich M."/>
            <person name="Kaempfer P."/>
            <person name="Busse H.-J."/>
            <person name="Ehling-Schulz M."/>
        </authorList>
    </citation>
    <scope>NUCLEOTIDE SEQUENCE [LARGE SCALE GENOMIC DNA]</scope>
    <source>
        <strain evidence="17 18">LMM-1653</strain>
    </source>
</reference>
<dbReference type="SUPFAM" id="SSF51690">
    <property type="entry name" value="Nicotinate/Quinolinate PRTase C-terminal domain-like"/>
    <property type="match status" value="1"/>
</dbReference>
<comment type="catalytic activity">
    <reaction evidence="11">
        <text>nicotinate beta-D-ribonucleotide + CO2 + diphosphate = quinolinate + 5-phospho-alpha-D-ribose 1-diphosphate + 2 H(+)</text>
        <dbReference type="Rhea" id="RHEA:12733"/>
        <dbReference type="ChEBI" id="CHEBI:15378"/>
        <dbReference type="ChEBI" id="CHEBI:16526"/>
        <dbReference type="ChEBI" id="CHEBI:29959"/>
        <dbReference type="ChEBI" id="CHEBI:33019"/>
        <dbReference type="ChEBI" id="CHEBI:57502"/>
        <dbReference type="ChEBI" id="CHEBI:58017"/>
        <dbReference type="EC" id="2.4.2.19"/>
    </reaction>
</comment>
<feature type="binding site" evidence="14">
    <location>
        <begin position="243"/>
        <end position="245"/>
    </location>
    <ligand>
        <name>substrate</name>
    </ligand>
</feature>
<evidence type="ECO:0000256" key="4">
    <source>
        <dbReference type="ARBA" id="ARBA00011218"/>
    </source>
</evidence>
<dbReference type="PIRSF" id="PIRSF006250">
    <property type="entry name" value="NadC_ModD"/>
    <property type="match status" value="1"/>
</dbReference>
<feature type="binding site" evidence="14">
    <location>
        <position position="198"/>
    </location>
    <ligand>
        <name>substrate</name>
    </ligand>
</feature>
<comment type="subunit">
    <text evidence="4">Hexamer formed by 3 homodimers.</text>
</comment>
<dbReference type="EC" id="2.4.2.19" evidence="5"/>
<dbReference type="RefSeq" id="WP_136140610.1">
    <property type="nucleotide sequence ID" value="NZ_CP039247.1"/>
</dbReference>
<dbReference type="UniPathway" id="UPA00253">
    <property type="reaction ID" value="UER00331"/>
</dbReference>
<dbReference type="FunFam" id="3.90.1170.20:FF:000001">
    <property type="entry name" value="Nicotinate-nucleotide diphosphorylase (Carboxylating)"/>
    <property type="match status" value="1"/>
</dbReference>
<feature type="binding site" evidence="14">
    <location>
        <position position="159"/>
    </location>
    <ligand>
        <name>substrate</name>
    </ligand>
</feature>
<dbReference type="SUPFAM" id="SSF54675">
    <property type="entry name" value="Nicotinate/Quinolinate PRTase N-terminal domain-like"/>
    <property type="match status" value="1"/>
</dbReference>
<dbReference type="PANTHER" id="PTHR32179:SF3">
    <property type="entry name" value="NICOTINATE-NUCLEOTIDE PYROPHOSPHORYLASE [CARBOXYLATING]"/>
    <property type="match status" value="1"/>
</dbReference>
<dbReference type="InterPro" id="IPR022412">
    <property type="entry name" value="Quinolinate_PRibosylTrfase_N"/>
</dbReference>
<keyword evidence="7" id="KW-0662">Pyridine nucleotide biosynthesis</keyword>
<organism evidence="17 18">
    <name type="scientific">Corynebacterium endometrii</name>
    <dbReference type="NCBI Taxonomy" id="2488819"/>
    <lineage>
        <taxon>Bacteria</taxon>
        <taxon>Bacillati</taxon>
        <taxon>Actinomycetota</taxon>
        <taxon>Actinomycetes</taxon>
        <taxon>Mycobacteriales</taxon>
        <taxon>Corynebacteriaceae</taxon>
        <taxon>Corynebacterium</taxon>
    </lineage>
</organism>
<dbReference type="OrthoDB" id="9782546at2"/>
<dbReference type="GO" id="GO:0034213">
    <property type="term" value="P:quinolinate catabolic process"/>
    <property type="evidence" value="ECO:0007669"/>
    <property type="project" value="TreeGrafter"/>
</dbReference>
<feature type="binding site" evidence="14">
    <location>
        <begin position="264"/>
        <end position="266"/>
    </location>
    <ligand>
        <name>substrate</name>
    </ligand>
</feature>
<sequence length="282" mass="29059">MRVPEATELIRATLAEDLAYGPDVTTLATIPADQHGTASIVAREAGTLAGVPIAAAVPRILADDTGVDVQITVHAGDGNRVGAGTPVLTVEGPVQTLLTAERTMLNLVSQLSGVATHTARWVEALEGTGTRVRDTRKTIPGLRELQKYAVRCGGGVNHRMGLGDAALIKDNHVAAAGSITAAIDAVRAYAPETPLEVECDTVDQVREAVDAGATLILLDNMSPATIREALAFTQPAGVATEASGGITLERAAEYAATGVDYIAVGALTHSSPVLDLGFDLQA</sequence>
<dbReference type="NCBIfam" id="TIGR00078">
    <property type="entry name" value="nadC"/>
    <property type="match status" value="1"/>
</dbReference>
<feature type="domain" description="Quinolinate phosphoribosyl transferase C-terminal" evidence="15">
    <location>
        <begin position="114"/>
        <end position="278"/>
    </location>
</feature>
<evidence type="ECO:0000256" key="1">
    <source>
        <dbReference type="ARBA" id="ARBA00003237"/>
    </source>
</evidence>
<feature type="domain" description="Quinolinate phosphoribosyl transferase N-terminal" evidence="16">
    <location>
        <begin position="23"/>
        <end position="112"/>
    </location>
</feature>